<evidence type="ECO:0000313" key="2">
    <source>
        <dbReference type="Proteomes" id="UP000203302"/>
    </source>
</evidence>
<protein>
    <submittedName>
        <fullName evidence="1">Uncharacterized protein</fullName>
    </submittedName>
</protein>
<sequence>MSSPDLDFITLCEDFDTVVALESIGVGMNNPMMRSIALRWNVLDEAEAEWEEAVARESNAMMERAQAVADGAAQGSIAKKVAKDAGKAAVGVGMGAARLAGKGTVKGAKAAGKGAKHLSSKLLDKFKEWAEHYGPIFKEKIADMTSKSTTMEKRRQKLESKLHTAEIHPQDVRVLTWASCVCYEDKPDLAKCIELSNHSEAMAAAVKEYTVKVDQTKLVVDRRKKNDDGTLDKIGYPSNAAIHRASGLLGRFTENDVKARPLAGNVIIVTRGFGAKEKVEFAVAREAKIGGKFETLSKAECEKALEAVKRIAQALEDRSAKRGVFSYTGIYENMEKLREHMKDLDGNELRAVTLQFKNAMAVEDAFTTALVRVGDGLLNWVQASIKAG</sequence>
<dbReference type="OrthoDB" id="5997at10239"/>
<dbReference type="KEGG" id="vg:29069229"/>
<proteinExistence type="predicted"/>
<dbReference type="GeneID" id="29069229"/>
<evidence type="ECO:0000313" key="1">
    <source>
        <dbReference type="EMBL" id="ANZ49189.1"/>
    </source>
</evidence>
<dbReference type="Proteomes" id="UP000203302">
    <property type="component" value="Segment"/>
</dbReference>
<gene>
    <name evidence="1" type="ORF">HUXLEY_107</name>
</gene>
<name>A0A1B2ID54_9CAUD</name>
<dbReference type="RefSeq" id="YP_009293075.1">
    <property type="nucleotide sequence ID" value="NC_031127.1"/>
</dbReference>
<reference evidence="2" key="1">
    <citation type="submission" date="2016-06" db="EMBL/GenBank/DDBJ databases">
        <authorList>
            <person name="Berg J.A."/>
            <person name="Grossarth S.E."/>
            <person name="Jarvis T.M."/>
            <person name="Merrill B.D."/>
            <person name="Breakwell D.P."/>
            <person name="Hope S."/>
            <person name="Grose J.H."/>
        </authorList>
    </citation>
    <scope>NUCLEOTIDE SEQUENCE [LARGE SCALE GENOMIC DNA]</scope>
</reference>
<accession>A0A1B2ID54</accession>
<dbReference type="EMBL" id="KX397368">
    <property type="protein sequence ID" value="ANZ49189.1"/>
    <property type="molecule type" value="Genomic_DNA"/>
</dbReference>
<organism evidence="1 2">
    <name type="scientific">Erwinia phage vB_EamM_Huxley</name>
    <dbReference type="NCBI Taxonomy" id="1883373"/>
    <lineage>
        <taxon>Viruses</taxon>
        <taxon>Duplodnaviria</taxon>
        <taxon>Heunggongvirae</taxon>
        <taxon>Uroviricota</taxon>
        <taxon>Caudoviricetes</taxon>
        <taxon>Chimalliviridae</taxon>
        <taxon>Machinavirus</taxon>
        <taxon>Machinavirus machina</taxon>
    </lineage>
</organism>